<dbReference type="NCBIfam" id="NF005381">
    <property type="entry name" value="PRK06924.1"/>
    <property type="match status" value="1"/>
</dbReference>
<sequence length="251" mass="27922">MRYAVITGTSRGLGQSIAMLLIKQGIHVIGVARNKNVELEKVASEYAVTYHHETCDLSNIDQVKAVFESITEQVFTQQAELVYLVNNAGMVAPIDTTDHHTFEELTDHVHVNLLSPMATTAQFLTKSSKDTPVVIANVTSGAADRSVYGWSAYCSTKAGLNRYTETVAMEQDELNTDNKVILFNPGIMDTNMQGEIRSSSEQAFKDVETFKQYKEDNSLRDSDLVANKLVDVLIKHQEITNGKNYNIKDLL</sequence>
<proteinExistence type="inferred from homology"/>
<accession>A0ABT7LA18</accession>
<dbReference type="InterPro" id="IPR036291">
    <property type="entry name" value="NAD(P)-bd_dom_sf"/>
</dbReference>
<evidence type="ECO:0000256" key="3">
    <source>
        <dbReference type="ARBA" id="ARBA00022490"/>
    </source>
</evidence>
<evidence type="ECO:0000256" key="2">
    <source>
        <dbReference type="ARBA" id="ARBA00006484"/>
    </source>
</evidence>
<comment type="subcellular location">
    <subcellularLocation>
        <location evidence="1">Cytoplasm</location>
    </subcellularLocation>
</comment>
<keyword evidence="7" id="KW-1185">Reference proteome</keyword>
<protein>
    <submittedName>
        <fullName evidence="6">(S)-benzoin forming benzil reductase</fullName>
        <ecNumber evidence="6">1.1.1.320</ecNumber>
    </submittedName>
</protein>
<dbReference type="EC" id="1.1.1.320" evidence="6"/>
<dbReference type="Pfam" id="PF00106">
    <property type="entry name" value="adh_short"/>
    <property type="match status" value="1"/>
</dbReference>
<dbReference type="GO" id="GO:0016491">
    <property type="term" value="F:oxidoreductase activity"/>
    <property type="evidence" value="ECO:0007669"/>
    <property type="project" value="UniProtKB-KW"/>
</dbReference>
<dbReference type="InterPro" id="IPR020904">
    <property type="entry name" value="Sc_DH/Rdtase_CS"/>
</dbReference>
<reference evidence="6 7" key="1">
    <citation type="submission" date="2023-06" db="EMBL/GenBank/DDBJ databases">
        <title>Aquibacillus rhizosphaerae LR5S19.</title>
        <authorList>
            <person name="Sun J.-Q."/>
        </authorList>
    </citation>
    <scope>NUCLEOTIDE SEQUENCE [LARGE SCALE GENOMIC DNA]</scope>
    <source>
        <strain evidence="6 7">LR5S19</strain>
    </source>
</reference>
<dbReference type="EMBL" id="JASTZU010000063">
    <property type="protein sequence ID" value="MDL4842716.1"/>
    <property type="molecule type" value="Genomic_DNA"/>
</dbReference>
<keyword evidence="3" id="KW-0963">Cytoplasm</keyword>
<organism evidence="6 7">
    <name type="scientific">Aquibacillus rhizosphaerae</name>
    <dbReference type="NCBI Taxonomy" id="3051431"/>
    <lineage>
        <taxon>Bacteria</taxon>
        <taxon>Bacillati</taxon>
        <taxon>Bacillota</taxon>
        <taxon>Bacilli</taxon>
        <taxon>Bacillales</taxon>
        <taxon>Bacillaceae</taxon>
        <taxon>Aquibacillus</taxon>
    </lineage>
</organism>
<evidence type="ECO:0000256" key="1">
    <source>
        <dbReference type="ARBA" id="ARBA00004496"/>
    </source>
</evidence>
<keyword evidence="5 6" id="KW-0560">Oxidoreductase</keyword>
<dbReference type="PRINTS" id="PR00081">
    <property type="entry name" value="GDHRDH"/>
</dbReference>
<dbReference type="PANTHER" id="PTHR44085:SF2">
    <property type="entry name" value="SEPIAPTERIN REDUCTASE"/>
    <property type="match status" value="1"/>
</dbReference>
<dbReference type="PROSITE" id="PS00061">
    <property type="entry name" value="ADH_SHORT"/>
    <property type="match status" value="1"/>
</dbReference>
<dbReference type="InterPro" id="IPR002347">
    <property type="entry name" value="SDR_fam"/>
</dbReference>
<dbReference type="Gene3D" id="3.40.50.720">
    <property type="entry name" value="NAD(P)-binding Rossmann-like Domain"/>
    <property type="match status" value="1"/>
</dbReference>
<comment type="caution">
    <text evidence="6">The sequence shown here is derived from an EMBL/GenBank/DDBJ whole genome shotgun (WGS) entry which is preliminary data.</text>
</comment>
<evidence type="ECO:0000313" key="6">
    <source>
        <dbReference type="EMBL" id="MDL4842716.1"/>
    </source>
</evidence>
<keyword evidence="4" id="KW-0521">NADP</keyword>
<gene>
    <name evidence="6" type="ORF">QQS35_19985</name>
</gene>
<dbReference type="RefSeq" id="WP_285934010.1">
    <property type="nucleotide sequence ID" value="NZ_JASTZU010000063.1"/>
</dbReference>
<name>A0ABT7LA18_9BACI</name>
<dbReference type="SUPFAM" id="SSF51735">
    <property type="entry name" value="NAD(P)-binding Rossmann-fold domains"/>
    <property type="match status" value="1"/>
</dbReference>
<evidence type="ECO:0000313" key="7">
    <source>
        <dbReference type="Proteomes" id="UP001235343"/>
    </source>
</evidence>
<evidence type="ECO:0000256" key="4">
    <source>
        <dbReference type="ARBA" id="ARBA00022857"/>
    </source>
</evidence>
<comment type="similarity">
    <text evidence="2">Belongs to the short-chain dehydrogenases/reductases (SDR) family.</text>
</comment>
<dbReference type="PANTHER" id="PTHR44085">
    <property type="entry name" value="SEPIAPTERIN REDUCTASE"/>
    <property type="match status" value="1"/>
</dbReference>
<dbReference type="InterPro" id="IPR051721">
    <property type="entry name" value="Biopterin_syn/organic_redct"/>
</dbReference>
<evidence type="ECO:0000256" key="5">
    <source>
        <dbReference type="ARBA" id="ARBA00023002"/>
    </source>
</evidence>
<dbReference type="Proteomes" id="UP001235343">
    <property type="component" value="Unassembled WGS sequence"/>
</dbReference>